<comment type="caution">
    <text evidence="1">The sequence shown here is derived from an EMBL/GenBank/DDBJ whole genome shotgun (WGS) entry which is preliminary data.</text>
</comment>
<protein>
    <submittedName>
        <fullName evidence="1">RecF SMC N-terminal domain, putative</fullName>
    </submittedName>
</protein>
<evidence type="ECO:0000313" key="1">
    <source>
        <dbReference type="EMBL" id="GFE53208.1"/>
    </source>
</evidence>
<name>A0A9W5TAL2_BABOV</name>
<dbReference type="EMBL" id="BLIY01000006">
    <property type="protein sequence ID" value="GFE53208.1"/>
    <property type="molecule type" value="Genomic_DNA"/>
</dbReference>
<keyword evidence="2" id="KW-1185">Reference proteome</keyword>
<dbReference type="Proteomes" id="UP001057455">
    <property type="component" value="Unassembled WGS sequence"/>
</dbReference>
<sequence>MGTMRSLDRYLGLAIDGAHLAYCLVVEDTLRKVGTVSLRCAPGDYSDRISETFNMLRNSLPSTGALDGVSSSDQACFVGIRADNITPRSTIAARRAYNRCRIRTIVECQSDTIFRSKPVIFKERDVLQTIGRITNERISDTPRLVECAKKRLTSLLSVDPGQFSGIAVAWATAVCLKRRMEIESMKLDESFMQKVEERVKRDRIVADLVSAIEKEKDANIASELQETLQCRINTLVDKQLDKLL</sequence>
<evidence type="ECO:0000313" key="2">
    <source>
        <dbReference type="Proteomes" id="UP001057455"/>
    </source>
</evidence>
<organism evidence="1 2">
    <name type="scientific">Babesia ovis</name>
    <dbReference type="NCBI Taxonomy" id="5869"/>
    <lineage>
        <taxon>Eukaryota</taxon>
        <taxon>Sar</taxon>
        <taxon>Alveolata</taxon>
        <taxon>Apicomplexa</taxon>
        <taxon>Aconoidasida</taxon>
        <taxon>Piroplasmida</taxon>
        <taxon>Babesiidae</taxon>
        <taxon>Babesia</taxon>
    </lineage>
</organism>
<accession>A0A9W5TAL2</accession>
<proteinExistence type="predicted"/>
<dbReference type="OrthoDB" id="364122at2759"/>
<dbReference type="AlphaFoldDB" id="A0A9W5TAL2"/>
<gene>
    <name evidence="1" type="ORF">BaOVIS_006120</name>
</gene>
<reference evidence="1" key="1">
    <citation type="submission" date="2019-12" db="EMBL/GenBank/DDBJ databases">
        <title>Genome sequence of Babesia ovis.</title>
        <authorList>
            <person name="Yamagishi J."/>
            <person name="Sevinc F."/>
            <person name="Xuan X."/>
        </authorList>
    </citation>
    <scope>NUCLEOTIDE SEQUENCE</scope>
    <source>
        <strain evidence="1">Selcuk</strain>
    </source>
</reference>